<dbReference type="PANTHER" id="PTHR44196">
    <property type="entry name" value="DEHYDROGENASE/REDUCTASE SDR FAMILY MEMBER 7B"/>
    <property type="match status" value="1"/>
</dbReference>
<dbReference type="Proteomes" id="UP001620626">
    <property type="component" value="Unassembled WGS sequence"/>
</dbReference>
<organism evidence="6 7">
    <name type="scientific">Heterodera trifolii</name>
    <dbReference type="NCBI Taxonomy" id="157864"/>
    <lineage>
        <taxon>Eukaryota</taxon>
        <taxon>Metazoa</taxon>
        <taxon>Ecdysozoa</taxon>
        <taxon>Nematoda</taxon>
        <taxon>Chromadorea</taxon>
        <taxon>Rhabditida</taxon>
        <taxon>Tylenchina</taxon>
        <taxon>Tylenchomorpha</taxon>
        <taxon>Tylenchoidea</taxon>
        <taxon>Heteroderidae</taxon>
        <taxon>Heteroderinae</taxon>
        <taxon>Heterodera</taxon>
    </lineage>
</organism>
<evidence type="ECO:0000256" key="1">
    <source>
        <dbReference type="ARBA" id="ARBA00006484"/>
    </source>
</evidence>
<proteinExistence type="inferred from homology"/>
<feature type="transmembrane region" description="Helical" evidence="5">
    <location>
        <begin position="34"/>
        <end position="55"/>
    </location>
</feature>
<dbReference type="InterPro" id="IPR002347">
    <property type="entry name" value="SDR_fam"/>
</dbReference>
<comment type="function">
    <text evidence="3">Putative oxidoreductase.</text>
</comment>
<dbReference type="AlphaFoldDB" id="A0ABD2JCB4"/>
<name>A0ABD2JCB4_9BILA</name>
<dbReference type="Gene3D" id="3.40.50.720">
    <property type="entry name" value="NAD(P)-binding Rossmann-like Domain"/>
    <property type="match status" value="1"/>
</dbReference>
<keyword evidence="5" id="KW-1133">Transmembrane helix</keyword>
<dbReference type="InterPro" id="IPR036291">
    <property type="entry name" value="NAD(P)-bd_dom_sf"/>
</dbReference>
<gene>
    <name evidence="6" type="ORF">niasHT_023826</name>
</gene>
<evidence type="ECO:0000313" key="6">
    <source>
        <dbReference type="EMBL" id="KAL3088266.1"/>
    </source>
</evidence>
<evidence type="ECO:0000256" key="4">
    <source>
        <dbReference type="RuleBase" id="RU000363"/>
    </source>
</evidence>
<comment type="caution">
    <text evidence="6">The sequence shown here is derived from an EMBL/GenBank/DDBJ whole genome shotgun (WGS) entry which is preliminary data.</text>
</comment>
<comment type="similarity">
    <text evidence="1 4">Belongs to the short-chain dehydrogenases/reductases (SDR) family.</text>
</comment>
<sequence>MNSDFRFSADYQPPPRLAHNYAQLKAFSQNVFPLLPYAFAPFCAFAAYKLIKYLFGGQSQKKLELKNKTVLIVGASSGLGRSLAFEFYAKGSKLILVARSIDRLKALCAELIKWGDENSVENANLPVFRYLDISELNGDGMEQIRELCECSIDGKTIDVLVNNAGLSSRGSCDETSMEVYRRLMEVNFFGFVAITKSLLGCIPDDGAILNINSIQGRVALPYRSPYSCSKHAIQAFFDSLRGEERPKLQILTVNAGYINTGFGSRALDPLGKPVGREDLNQLRGMSPEGAARRIVAELERRSTELVLAPLPIRLAIVLRLFAPDLLWRILRRKALVEKEREGKKEEKRE</sequence>
<dbReference type="GO" id="GO:0016491">
    <property type="term" value="F:oxidoreductase activity"/>
    <property type="evidence" value="ECO:0007669"/>
    <property type="project" value="UniProtKB-KW"/>
</dbReference>
<dbReference type="InterPro" id="IPR020904">
    <property type="entry name" value="Sc_DH/Rdtase_CS"/>
</dbReference>
<dbReference type="PRINTS" id="PR00081">
    <property type="entry name" value="GDHRDH"/>
</dbReference>
<evidence type="ECO:0000313" key="7">
    <source>
        <dbReference type="Proteomes" id="UP001620626"/>
    </source>
</evidence>
<dbReference type="PRINTS" id="PR00080">
    <property type="entry name" value="SDRFAMILY"/>
</dbReference>
<evidence type="ECO:0000256" key="3">
    <source>
        <dbReference type="ARBA" id="ARBA00037096"/>
    </source>
</evidence>
<keyword evidence="5" id="KW-0472">Membrane</keyword>
<dbReference type="PROSITE" id="PS00061">
    <property type="entry name" value="ADH_SHORT"/>
    <property type="match status" value="1"/>
</dbReference>
<dbReference type="SUPFAM" id="SSF51735">
    <property type="entry name" value="NAD(P)-binding Rossmann-fold domains"/>
    <property type="match status" value="1"/>
</dbReference>
<protein>
    <submittedName>
        <fullName evidence="6">Uncharacterized protein</fullName>
    </submittedName>
</protein>
<accession>A0ABD2JCB4</accession>
<dbReference type="PANTHER" id="PTHR44196:SF1">
    <property type="entry name" value="DEHYDROGENASE_REDUCTASE SDR FAMILY MEMBER 7B"/>
    <property type="match status" value="1"/>
</dbReference>
<evidence type="ECO:0000256" key="2">
    <source>
        <dbReference type="ARBA" id="ARBA00023002"/>
    </source>
</evidence>
<keyword evidence="5" id="KW-0812">Transmembrane</keyword>
<dbReference type="Pfam" id="PF00106">
    <property type="entry name" value="adh_short"/>
    <property type="match status" value="1"/>
</dbReference>
<reference evidence="6 7" key="1">
    <citation type="submission" date="2024-10" db="EMBL/GenBank/DDBJ databases">
        <authorList>
            <person name="Kim D."/>
        </authorList>
    </citation>
    <scope>NUCLEOTIDE SEQUENCE [LARGE SCALE GENOMIC DNA]</scope>
    <source>
        <strain evidence="6">BH-2024</strain>
    </source>
</reference>
<evidence type="ECO:0000256" key="5">
    <source>
        <dbReference type="SAM" id="Phobius"/>
    </source>
</evidence>
<keyword evidence="2" id="KW-0560">Oxidoreductase</keyword>
<keyword evidence="7" id="KW-1185">Reference proteome</keyword>
<dbReference type="EMBL" id="JBICBT010001002">
    <property type="protein sequence ID" value="KAL3088266.1"/>
    <property type="molecule type" value="Genomic_DNA"/>
</dbReference>